<keyword evidence="1" id="KW-0378">Hydrolase</keyword>
<dbReference type="EMBL" id="JAXQNN010000001">
    <property type="protein sequence ID" value="MDZ5711363.1"/>
    <property type="molecule type" value="Genomic_DNA"/>
</dbReference>
<dbReference type="NCBIfam" id="NF033745">
    <property type="entry name" value="class_C_sortase"/>
    <property type="match status" value="1"/>
</dbReference>
<proteinExistence type="predicted"/>
<dbReference type="Proteomes" id="UP001292084">
    <property type="component" value="Unassembled WGS sequence"/>
</dbReference>
<dbReference type="SUPFAM" id="SSF63817">
    <property type="entry name" value="Sortase"/>
    <property type="match status" value="1"/>
</dbReference>
<name>A0ABU5KJG4_9BACL</name>
<dbReference type="NCBIfam" id="TIGR01076">
    <property type="entry name" value="sortase_fam"/>
    <property type="match status" value="1"/>
</dbReference>
<dbReference type="InterPro" id="IPR023365">
    <property type="entry name" value="Sortase_dom-sf"/>
</dbReference>
<dbReference type="RefSeq" id="WP_322420369.1">
    <property type="nucleotide sequence ID" value="NZ_JAXQNN010000001.1"/>
</dbReference>
<organism evidence="2 3">
    <name type="scientific">Jeotgalibacillus haloalkalitolerans</name>
    <dbReference type="NCBI Taxonomy" id="3104292"/>
    <lineage>
        <taxon>Bacteria</taxon>
        <taxon>Bacillati</taxon>
        <taxon>Bacillota</taxon>
        <taxon>Bacilli</taxon>
        <taxon>Bacillales</taxon>
        <taxon>Caryophanaceae</taxon>
        <taxon>Jeotgalibacillus</taxon>
    </lineage>
</organism>
<evidence type="ECO:0000313" key="2">
    <source>
        <dbReference type="EMBL" id="MDZ5711363.1"/>
    </source>
</evidence>
<gene>
    <name evidence="2" type="ORF">UFB30_03965</name>
</gene>
<evidence type="ECO:0000256" key="1">
    <source>
        <dbReference type="ARBA" id="ARBA00022801"/>
    </source>
</evidence>
<reference evidence="2 3" key="1">
    <citation type="submission" date="2023-12" db="EMBL/GenBank/DDBJ databases">
        <title>Jeotgalibacillus haloalkaliphilus sp. nov., a novel salt-tolerant bacteria, isolated from the estuary of the Fenhe River into the Yellow River.</title>
        <authorList>
            <person name="Li Y."/>
        </authorList>
    </citation>
    <scope>NUCLEOTIDE SEQUENCE [LARGE SCALE GENOMIC DNA]</scope>
    <source>
        <strain evidence="2 3">HH7-29</strain>
    </source>
</reference>
<dbReference type="CDD" id="cd05827">
    <property type="entry name" value="Sortase_C"/>
    <property type="match status" value="1"/>
</dbReference>
<dbReference type="InterPro" id="IPR042002">
    <property type="entry name" value="Sortase_C"/>
</dbReference>
<evidence type="ECO:0000313" key="3">
    <source>
        <dbReference type="Proteomes" id="UP001292084"/>
    </source>
</evidence>
<dbReference type="Pfam" id="PF04203">
    <property type="entry name" value="Sortase"/>
    <property type="match status" value="1"/>
</dbReference>
<accession>A0ABU5KJG4</accession>
<keyword evidence="3" id="KW-1185">Reference proteome</keyword>
<sequence>MIRKTLLVILFIIGFSIFLFPHAGKIINDHAQREQAEAFRSIEYEDVNTDLIYDKAISCNHEIFTDTEGFRDPFNKHSEVSNKFKECFDLLDGDIFAVIEIPRLDLIIPVYLGATDEILSKGIGQVEGSSLPVGGVNTHTVLAGHRGMASKTMFRHLDQLVPGDRFYIHTINETLVYEAYEQEVIYPHQTESLEIVKGEDLATLITCHPYRSTEQRLLIHAKRVNTG</sequence>
<protein>
    <submittedName>
        <fullName evidence="2">Class C sortase</fullName>
    </submittedName>
</protein>
<comment type="caution">
    <text evidence="2">The sequence shown here is derived from an EMBL/GenBank/DDBJ whole genome shotgun (WGS) entry which is preliminary data.</text>
</comment>
<dbReference type="Gene3D" id="2.40.260.10">
    <property type="entry name" value="Sortase"/>
    <property type="match status" value="1"/>
</dbReference>
<dbReference type="InterPro" id="IPR005754">
    <property type="entry name" value="Sortase"/>
</dbReference>